<gene>
    <name evidence="5" type="primary">citX</name>
    <name evidence="5" type="ORF">ACFQ5J_08735</name>
</gene>
<dbReference type="NCBIfam" id="NF002383">
    <property type="entry name" value="PRK01392.1"/>
    <property type="match status" value="1"/>
</dbReference>
<organism evidence="5 6">
    <name type="scientific">Lacticaseibacillus baoqingensis</name>
    <dbReference type="NCBI Taxonomy" id="2486013"/>
    <lineage>
        <taxon>Bacteria</taxon>
        <taxon>Bacillati</taxon>
        <taxon>Bacillota</taxon>
        <taxon>Bacilli</taxon>
        <taxon>Lactobacillales</taxon>
        <taxon>Lactobacillaceae</taxon>
        <taxon>Lacticaseibacillus</taxon>
    </lineage>
</organism>
<sequence length="178" mass="19077">MSSVLDGPAVTLGQMLAAKEARSAAQQALLTAHPLASVLSVTLRIPGPVKTGHVLTTRFAELITQLRQDYGHLLLDERQNHDASGDCAMLALAIDPWSLKQAMLAYESAQPFCQLADLDVCYLDGGQLTQLSRSRMHVAPRPCLVCGGDAKACSRSRKHGLEAVYTVINEIALEGVAI</sequence>
<dbReference type="EMBL" id="JBHTON010000027">
    <property type="protein sequence ID" value="MFD1485313.1"/>
    <property type="molecule type" value="Genomic_DNA"/>
</dbReference>
<evidence type="ECO:0000256" key="1">
    <source>
        <dbReference type="ARBA" id="ARBA00012524"/>
    </source>
</evidence>
<dbReference type="GO" id="GO:0050519">
    <property type="term" value="F:holo-citrate lyase synthase activity"/>
    <property type="evidence" value="ECO:0007669"/>
    <property type="project" value="UniProtKB-EC"/>
</dbReference>
<dbReference type="RefSeq" id="WP_125754414.1">
    <property type="nucleotide sequence ID" value="NZ_JBHTON010000027.1"/>
</dbReference>
<evidence type="ECO:0000256" key="3">
    <source>
        <dbReference type="ARBA" id="ARBA00022695"/>
    </source>
</evidence>
<evidence type="ECO:0000313" key="5">
    <source>
        <dbReference type="EMBL" id="MFD1485313.1"/>
    </source>
</evidence>
<keyword evidence="6" id="KW-1185">Reference proteome</keyword>
<dbReference type="EC" id="2.7.7.61" evidence="1"/>
<keyword evidence="5" id="KW-0456">Lyase</keyword>
<evidence type="ECO:0000313" key="6">
    <source>
        <dbReference type="Proteomes" id="UP001597252"/>
    </source>
</evidence>
<keyword evidence="2 5" id="KW-0808">Transferase</keyword>
<protein>
    <recommendedName>
        <fullName evidence="1">citrate lyase holo-[acyl-carrier protein] synthase</fullName>
        <ecNumber evidence="1">2.7.7.61</ecNumber>
    </recommendedName>
</protein>
<name>A0ABW4E7W5_9LACO</name>
<evidence type="ECO:0000256" key="2">
    <source>
        <dbReference type="ARBA" id="ARBA00022679"/>
    </source>
</evidence>
<dbReference type="Pfam" id="PF03802">
    <property type="entry name" value="CitX"/>
    <property type="match status" value="1"/>
</dbReference>
<reference evidence="6" key="1">
    <citation type="journal article" date="2019" name="Int. J. Syst. Evol. Microbiol.">
        <title>The Global Catalogue of Microorganisms (GCM) 10K type strain sequencing project: providing services to taxonomists for standard genome sequencing and annotation.</title>
        <authorList>
            <consortium name="The Broad Institute Genomics Platform"/>
            <consortium name="The Broad Institute Genome Sequencing Center for Infectious Disease"/>
            <person name="Wu L."/>
            <person name="Ma J."/>
        </authorList>
    </citation>
    <scope>NUCLEOTIDE SEQUENCE [LARGE SCALE GENOMIC DNA]</scope>
    <source>
        <strain evidence="6">CCM 8903</strain>
    </source>
</reference>
<comment type="catalytic activity">
    <reaction evidence="4">
        <text>apo-[citrate lyase ACP] + 2'-(5''-triphospho-alpha-D-ribosyl)-3'-dephospho-CoA = holo-[citrate lyase ACP] + diphosphate</text>
        <dbReference type="Rhea" id="RHEA:16333"/>
        <dbReference type="Rhea" id="RHEA-COMP:10157"/>
        <dbReference type="Rhea" id="RHEA-COMP:10158"/>
        <dbReference type="ChEBI" id="CHEBI:29999"/>
        <dbReference type="ChEBI" id="CHEBI:33019"/>
        <dbReference type="ChEBI" id="CHEBI:61378"/>
        <dbReference type="ChEBI" id="CHEBI:82683"/>
        <dbReference type="EC" id="2.7.7.61"/>
    </reaction>
</comment>
<keyword evidence="3 5" id="KW-0548">Nucleotidyltransferase</keyword>
<proteinExistence type="predicted"/>
<accession>A0ABW4E7W5</accession>
<dbReference type="NCBIfam" id="TIGR03124">
    <property type="entry name" value="citrate_citX"/>
    <property type="match status" value="1"/>
</dbReference>
<comment type="caution">
    <text evidence="5">The sequence shown here is derived from an EMBL/GenBank/DDBJ whole genome shotgun (WGS) entry which is preliminary data.</text>
</comment>
<evidence type="ECO:0000256" key="4">
    <source>
        <dbReference type="ARBA" id="ARBA00048574"/>
    </source>
</evidence>
<dbReference type="InterPro" id="IPR005551">
    <property type="entry name" value="CitX"/>
</dbReference>
<dbReference type="Proteomes" id="UP001597252">
    <property type="component" value="Unassembled WGS sequence"/>
</dbReference>
<dbReference type="GO" id="GO:0016829">
    <property type="term" value="F:lyase activity"/>
    <property type="evidence" value="ECO:0007669"/>
    <property type="project" value="UniProtKB-KW"/>
</dbReference>